<dbReference type="InterPro" id="IPR009163">
    <property type="entry name" value="Ap4A_phos1/2"/>
</dbReference>
<feature type="active site" description="Nucleophile" evidence="1">
    <location>
        <position position="164"/>
    </location>
</feature>
<dbReference type="Pfam" id="PF09830">
    <property type="entry name" value="ATP_transf"/>
    <property type="match status" value="1"/>
</dbReference>
<dbReference type="Gene3D" id="3.30.428.70">
    <property type="match status" value="1"/>
</dbReference>
<evidence type="ECO:0000313" key="5">
    <source>
        <dbReference type="Proteomes" id="UP000320055"/>
    </source>
</evidence>
<feature type="domain" description="ATP adenylyltransferase C-terminal" evidence="2">
    <location>
        <begin position="199"/>
        <end position="308"/>
    </location>
</feature>
<dbReference type="PANTHER" id="PTHR38420:SF1">
    <property type="entry name" value="PUTATIVE (AFU_ORTHOLOGUE AFUA_5G14690)-RELATED"/>
    <property type="match status" value="1"/>
</dbReference>
<feature type="domain" description="Ap4A phosphorylase 1/2 N-terminal" evidence="3">
    <location>
        <begin position="11"/>
        <end position="186"/>
    </location>
</feature>
<reference evidence="4 5" key="1">
    <citation type="submission" date="2019-01" db="EMBL/GenBank/DDBJ databases">
        <authorList>
            <person name="Brito A."/>
        </authorList>
    </citation>
    <scope>NUCLEOTIDE SEQUENCE [LARGE SCALE GENOMIC DNA]</scope>
    <source>
        <strain evidence="4">1</strain>
    </source>
</reference>
<dbReference type="PANTHER" id="PTHR38420">
    <property type="entry name" value="AP-4-A PHOSPHORYLASE II"/>
    <property type="match status" value="1"/>
</dbReference>
<sequence>MNYEIENPSDNLLFKPDTLWQKTVQVTESARQTGALKSIETQYYFIKQDDISFLVRSLANVFRKEKAKKEQKKKEKKTGKYFDPFLPYEENLFVEDITSTHLCLLNKFNVVDHHLLIVTRDFESQENLLNINDFIALWGCIKEVDGLAFFNGGKDAGASQRHKHLQLVPLPFIPDTEYLPIAPAIERVEFSNSTGTITSFPFKNAIASLDLTSFDNPLTAAKTMLDCYYALLEQIGFTLDKNTIQQPGSYNFLATRKWMLIVPRSQESCHGISVNSLGFAGSLFVKNPASLKLLKEISPIKLLSKVSVV</sequence>
<evidence type="ECO:0000313" key="4">
    <source>
        <dbReference type="EMBL" id="VEP14064.1"/>
    </source>
</evidence>
<dbReference type="InterPro" id="IPR036265">
    <property type="entry name" value="HIT-like_sf"/>
</dbReference>
<dbReference type="OrthoDB" id="421767at2"/>
<dbReference type="PIRSF" id="PIRSF000846">
    <property type="entry name" value="ATP_adenylyltr"/>
    <property type="match status" value="1"/>
</dbReference>
<dbReference type="RefSeq" id="WP_144872330.1">
    <property type="nucleotide sequence ID" value="NZ_LR213981.1"/>
</dbReference>
<name>A0A563VRI3_9CYAN</name>
<dbReference type="GO" id="GO:0003877">
    <property type="term" value="F:ATP:ADP adenylyltransferase activity"/>
    <property type="evidence" value="ECO:0007669"/>
    <property type="project" value="InterPro"/>
</dbReference>
<accession>A0A563VRI3</accession>
<evidence type="ECO:0000259" key="3">
    <source>
        <dbReference type="Pfam" id="PF19327"/>
    </source>
</evidence>
<gene>
    <name evidence="4" type="ORF">H1P_2370003</name>
</gene>
<dbReference type="EMBL" id="CAACVJ010000154">
    <property type="protein sequence ID" value="VEP14064.1"/>
    <property type="molecule type" value="Genomic_DNA"/>
</dbReference>
<dbReference type="InterPro" id="IPR019200">
    <property type="entry name" value="ATP_adenylylTrfase_C"/>
</dbReference>
<dbReference type="InterPro" id="IPR045759">
    <property type="entry name" value="Ap4A_phos1/2_N"/>
</dbReference>
<organism evidence="4 5">
    <name type="scientific">Hyella patelloides LEGE 07179</name>
    <dbReference type="NCBI Taxonomy" id="945734"/>
    <lineage>
        <taxon>Bacteria</taxon>
        <taxon>Bacillati</taxon>
        <taxon>Cyanobacteriota</taxon>
        <taxon>Cyanophyceae</taxon>
        <taxon>Pleurocapsales</taxon>
        <taxon>Hyellaceae</taxon>
        <taxon>Hyella</taxon>
    </lineage>
</organism>
<dbReference type="SUPFAM" id="SSF54197">
    <property type="entry name" value="HIT-like"/>
    <property type="match status" value="1"/>
</dbReference>
<dbReference type="GO" id="GO:0009117">
    <property type="term" value="P:nucleotide metabolic process"/>
    <property type="evidence" value="ECO:0007669"/>
    <property type="project" value="InterPro"/>
</dbReference>
<evidence type="ECO:0000256" key="1">
    <source>
        <dbReference type="PIRSR" id="PIRSR000846-1"/>
    </source>
</evidence>
<dbReference type="Pfam" id="PF19327">
    <property type="entry name" value="Ap4A_phos_N"/>
    <property type="match status" value="1"/>
</dbReference>
<dbReference type="Proteomes" id="UP000320055">
    <property type="component" value="Unassembled WGS sequence"/>
</dbReference>
<dbReference type="AlphaFoldDB" id="A0A563VRI3"/>
<keyword evidence="4" id="KW-0808">Transferase</keyword>
<dbReference type="InterPro" id="IPR043171">
    <property type="entry name" value="Ap4A_phos1/2-like"/>
</dbReference>
<proteinExistence type="predicted"/>
<keyword evidence="5" id="KW-1185">Reference proteome</keyword>
<keyword evidence="4" id="KW-0548">Nucleotidyltransferase</keyword>
<evidence type="ECO:0000259" key="2">
    <source>
        <dbReference type="Pfam" id="PF09830"/>
    </source>
</evidence>
<protein>
    <submittedName>
        <fullName evidence="4">ATP adenylyltransferase (5',5'''-P-1,P-4-tetraphosphate phosphorylase II)</fullName>
    </submittedName>
</protein>
<dbReference type="GO" id="GO:0005524">
    <property type="term" value="F:ATP binding"/>
    <property type="evidence" value="ECO:0007669"/>
    <property type="project" value="InterPro"/>
</dbReference>